<keyword evidence="1" id="KW-0175">Coiled coil</keyword>
<dbReference type="AlphaFoldDB" id="A0AAD5TU91"/>
<organism evidence="2 3">
    <name type="scientific">Clydaea vesicula</name>
    <dbReference type="NCBI Taxonomy" id="447962"/>
    <lineage>
        <taxon>Eukaryota</taxon>
        <taxon>Fungi</taxon>
        <taxon>Fungi incertae sedis</taxon>
        <taxon>Chytridiomycota</taxon>
        <taxon>Chytridiomycota incertae sedis</taxon>
        <taxon>Chytridiomycetes</taxon>
        <taxon>Lobulomycetales</taxon>
        <taxon>Lobulomycetaceae</taxon>
        <taxon>Clydaea</taxon>
    </lineage>
</organism>
<gene>
    <name evidence="2" type="ORF">HK099_000930</name>
</gene>
<accession>A0AAD5TU91</accession>
<keyword evidence="3" id="KW-1185">Reference proteome</keyword>
<evidence type="ECO:0000313" key="2">
    <source>
        <dbReference type="EMBL" id="KAJ3205046.1"/>
    </source>
</evidence>
<name>A0AAD5TU91_9FUNG</name>
<evidence type="ECO:0000256" key="1">
    <source>
        <dbReference type="SAM" id="Coils"/>
    </source>
</evidence>
<feature type="coiled-coil region" evidence="1">
    <location>
        <begin position="661"/>
        <end position="744"/>
    </location>
</feature>
<protein>
    <submittedName>
        <fullName evidence="2">Uncharacterized protein</fullName>
    </submittedName>
</protein>
<evidence type="ECO:0000313" key="3">
    <source>
        <dbReference type="Proteomes" id="UP001211065"/>
    </source>
</evidence>
<dbReference type="EMBL" id="JADGJW010001239">
    <property type="protein sequence ID" value="KAJ3205046.1"/>
    <property type="molecule type" value="Genomic_DNA"/>
</dbReference>
<comment type="caution">
    <text evidence="2">The sequence shown here is derived from an EMBL/GenBank/DDBJ whole genome shotgun (WGS) entry which is preliminary data.</text>
</comment>
<sequence>MLKNNVKSKDFTYNKTALVNGNISSKQKQSATLAFHSNLSSHPLNPKFVKFPTKSPASKNSNALSKGNVSTKNASQVLEKSQYLIIPKSEHQIKREVKEKEDDLISEKYKKELPRSSAYLNELNLTGTSLLFSETGFLYHKYFEEVEVYDKPLKILEAYFWEQKQAISHHINKHKEVFQNFIEKSEPKRQFEHDAKGGTEVFDLIISIVAFATAQMNYLDLIRARDILIQQFSIDFEEMEEENILLKSILIKHRYKFADEFGPTGLDGFFKKKKNRGINLPGFNATSCVPILKYTANKYTQSDIDIVNTNNDLKDVITTVTVPATEPKESSINKNLQSNEEKLDFLPNNKNSAKIFLQKPRPLEKMQSNKVTTEKFLQKVQFADEVTSHSKENFLDIQENSPPLTAVTEIEENHTESLKNSTALILKTFEDKNSGEDKPVPIFESTFVQTEEDFETLKNLTLNNSLNASLKSSTNYLSQKLETNSKTRSKADLDTSKKSNVVKSISKAKLEKELDFNTQKDLEKEFLEKEVVKLKEKLKEKENENKTRLEELELETTSRYEATLKAEKEKSQIELTFVKEKFDAMLKDQENELNNQIKTLKLEIENLLKLKEVEIMSLSQKLLDTKEEGDKINTLLQEKLNTTMEKFNKSLEDCNLLKEKFHLSEELVRKLKIEIEELEKKIKALEETNETNLKDFEDLRVFSVEVQQEVKYYEKVVDEKNGKITELEKKLDDLREQSVNDNDREKKLNSLLENSRKRSLQLGEEVSDLSMKVQEYEAEKRTVDSVINELKASLDILLKYPGVVNAADFPNLHTYDKSLQDAIKRNSVIIAFHEEKNHNLREQRLQAAIDLAEEEEEEQRPMVEVISNKSKPVAHNFQPLQPQQQMLPLTSQFLTEAGVQKMYHLSKFKSKTHFPPDEIKHFDYPFPISHLTDASEFAKEKLPTNKLNRTSKVRVWKLSESLTPLIVPGVNIRKVWGDS</sequence>
<feature type="coiled-coil region" evidence="1">
    <location>
        <begin position="579"/>
        <end position="628"/>
    </location>
</feature>
<proteinExistence type="predicted"/>
<reference evidence="2" key="1">
    <citation type="submission" date="2020-05" db="EMBL/GenBank/DDBJ databases">
        <title>Phylogenomic resolution of chytrid fungi.</title>
        <authorList>
            <person name="Stajich J.E."/>
            <person name="Amses K."/>
            <person name="Simmons R."/>
            <person name="Seto K."/>
            <person name="Myers J."/>
            <person name="Bonds A."/>
            <person name="Quandt C.A."/>
            <person name="Barry K."/>
            <person name="Liu P."/>
            <person name="Grigoriev I."/>
            <person name="Longcore J.E."/>
            <person name="James T.Y."/>
        </authorList>
    </citation>
    <scope>NUCLEOTIDE SEQUENCE</scope>
    <source>
        <strain evidence="2">JEL0476</strain>
    </source>
</reference>
<dbReference type="Proteomes" id="UP001211065">
    <property type="component" value="Unassembled WGS sequence"/>
</dbReference>
<feature type="coiled-coil region" evidence="1">
    <location>
        <begin position="517"/>
        <end position="555"/>
    </location>
</feature>